<dbReference type="PANTHER" id="PTHR11802:SF31">
    <property type="entry name" value="SERINE CARBOXYPEPTIDASE-LIKE 34"/>
    <property type="match status" value="1"/>
</dbReference>
<dbReference type="EMBL" id="JACGCM010000884">
    <property type="protein sequence ID" value="KAF6164822.1"/>
    <property type="molecule type" value="Genomic_DNA"/>
</dbReference>
<dbReference type="InterPro" id="IPR001563">
    <property type="entry name" value="Peptidase_S10"/>
</dbReference>
<dbReference type="PRINTS" id="PR00724">
    <property type="entry name" value="CRBOXYPTASEC"/>
</dbReference>
<dbReference type="InterPro" id="IPR018202">
    <property type="entry name" value="Ser_caboxypep_ser_AS"/>
</dbReference>
<dbReference type="GO" id="GO:0004185">
    <property type="term" value="F:serine-type carboxypeptidase activity"/>
    <property type="evidence" value="ECO:0007669"/>
    <property type="project" value="UniProtKB-UniRule"/>
</dbReference>
<keyword evidence="3" id="KW-0378">Hydrolase</keyword>
<dbReference type="PROSITE" id="PS00560">
    <property type="entry name" value="CARBOXYPEPT_SER_HIS"/>
    <property type="match status" value="1"/>
</dbReference>
<keyword evidence="3" id="KW-0121">Carboxypeptidase</keyword>
<evidence type="ECO:0000256" key="2">
    <source>
        <dbReference type="ARBA" id="ARBA00023180"/>
    </source>
</evidence>
<dbReference type="Pfam" id="PF00450">
    <property type="entry name" value="Peptidase_S10"/>
    <property type="match status" value="2"/>
</dbReference>
<dbReference type="InterPro" id="IPR029058">
    <property type="entry name" value="AB_hydrolase_fold"/>
</dbReference>
<keyword evidence="3" id="KW-0645">Protease</keyword>
<dbReference type="OrthoDB" id="443318at2759"/>
<name>A0A7J7NCW9_9MAGN</name>
<evidence type="ECO:0000313" key="4">
    <source>
        <dbReference type="EMBL" id="KAF6164822.1"/>
    </source>
</evidence>
<dbReference type="SUPFAM" id="SSF53474">
    <property type="entry name" value="alpha/beta-Hydrolases"/>
    <property type="match status" value="1"/>
</dbReference>
<dbReference type="Gene3D" id="6.10.250.940">
    <property type="match status" value="1"/>
</dbReference>
<evidence type="ECO:0000313" key="5">
    <source>
        <dbReference type="Proteomes" id="UP000541444"/>
    </source>
</evidence>
<dbReference type="EC" id="3.4.16.-" evidence="3"/>
<comment type="similarity">
    <text evidence="1 3">Belongs to the peptidase S10 family.</text>
</comment>
<gene>
    <name evidence="4" type="ORF">GIB67_017148</name>
</gene>
<dbReference type="AlphaFoldDB" id="A0A7J7NCW9"/>
<evidence type="ECO:0000256" key="1">
    <source>
        <dbReference type="ARBA" id="ARBA00009431"/>
    </source>
</evidence>
<comment type="caution">
    <text evidence="4">The sequence shown here is derived from an EMBL/GenBank/DDBJ whole genome shotgun (WGS) entry which is preliminary data.</text>
</comment>
<dbReference type="GO" id="GO:0005773">
    <property type="term" value="C:vacuole"/>
    <property type="evidence" value="ECO:0007669"/>
    <property type="project" value="TreeGrafter"/>
</dbReference>
<dbReference type="Gene3D" id="3.40.50.1820">
    <property type="entry name" value="alpha/beta hydrolase"/>
    <property type="match status" value="1"/>
</dbReference>
<proteinExistence type="inferred from homology"/>
<protein>
    <recommendedName>
        <fullName evidence="3">Carboxypeptidase</fullName>
        <ecNumber evidence="3">3.4.16.-</ecNumber>
    </recommendedName>
</protein>
<dbReference type="PANTHER" id="PTHR11802">
    <property type="entry name" value="SERINE PROTEASE FAMILY S10 SERINE CARBOXYPEPTIDASE"/>
    <property type="match status" value="1"/>
</dbReference>
<evidence type="ECO:0000256" key="3">
    <source>
        <dbReference type="RuleBase" id="RU361156"/>
    </source>
</evidence>
<keyword evidence="5" id="KW-1185">Reference proteome</keyword>
<dbReference type="Proteomes" id="UP000541444">
    <property type="component" value="Unassembled WGS sequence"/>
</dbReference>
<organism evidence="4 5">
    <name type="scientific">Kingdonia uniflora</name>
    <dbReference type="NCBI Taxonomy" id="39325"/>
    <lineage>
        <taxon>Eukaryota</taxon>
        <taxon>Viridiplantae</taxon>
        <taxon>Streptophyta</taxon>
        <taxon>Embryophyta</taxon>
        <taxon>Tracheophyta</taxon>
        <taxon>Spermatophyta</taxon>
        <taxon>Magnoliopsida</taxon>
        <taxon>Ranunculales</taxon>
        <taxon>Circaeasteraceae</taxon>
        <taxon>Kingdonia</taxon>
    </lineage>
</organism>
<dbReference type="InterPro" id="IPR033124">
    <property type="entry name" value="Ser_caboxypep_his_AS"/>
</dbReference>
<reference evidence="4 5" key="1">
    <citation type="journal article" date="2020" name="IScience">
        <title>Genome Sequencing of the Endangered Kingdonia uniflora (Circaeasteraceae, Ranunculales) Reveals Potential Mechanisms of Evolutionary Specialization.</title>
        <authorList>
            <person name="Sun Y."/>
            <person name="Deng T."/>
            <person name="Zhang A."/>
            <person name="Moore M.J."/>
            <person name="Landis J.B."/>
            <person name="Lin N."/>
            <person name="Zhang H."/>
            <person name="Zhang X."/>
            <person name="Huang J."/>
            <person name="Zhang X."/>
            <person name="Sun H."/>
            <person name="Wang H."/>
        </authorList>
    </citation>
    <scope>NUCLEOTIDE SEQUENCE [LARGE SCALE GENOMIC DNA]</scope>
    <source>
        <strain evidence="4">TB1705</strain>
        <tissue evidence="4">Leaf</tissue>
    </source>
</reference>
<dbReference type="PROSITE" id="PS00131">
    <property type="entry name" value="CARBOXYPEPT_SER_SER"/>
    <property type="match status" value="1"/>
</dbReference>
<accession>A0A7J7NCW9</accession>
<sequence length="444" mass="50789">MKRLEVSGLNTEQQAASMDTSGMPVEARLWIDGTSSCWVTIEECSSEEDTTHLSTDWSNSIAKQPLWTWMFFHWIWPGARAWTFLVKKDSVVKFNNYTWNKASNLCSLRSCWSRISYLIRLSTSTGITSQPCGVFGSSRRMWESQIIIMCALIATDSYAFLVNWFKRFPQYKSNEFYIAGESYAGHYVPQLAEIIYDWNQKTTTKENYINLKGFMIGNALVDFETDLNGMIDYAWGHAVVSDAVYYEIKTNCNFSDAVYSTECYEGINKYYSVYNLIDMYSLYSPTCPEGNPFGKSSSMEVQSRSKDIFSRSFLDIMRKIPAGYDPCSQNHATDYFNRQDVQEALHANVTKISKAWELCDGDTDGRVPVTSTRYSLKKLGLNITEDWSPWYNHREVGGWTTIYEGLTFVTVRGAGHQVPTFAPKRSLQLVKHFLANKKLPSAAF</sequence>
<dbReference type="GO" id="GO:0006508">
    <property type="term" value="P:proteolysis"/>
    <property type="evidence" value="ECO:0007669"/>
    <property type="project" value="UniProtKB-KW"/>
</dbReference>
<keyword evidence="2" id="KW-0325">Glycoprotein</keyword>
<dbReference type="Gene3D" id="3.40.50.12670">
    <property type="match status" value="1"/>
</dbReference>